<dbReference type="GO" id="GO:0004301">
    <property type="term" value="F:epoxide hydrolase activity"/>
    <property type="evidence" value="ECO:0007669"/>
    <property type="project" value="TreeGrafter"/>
</dbReference>
<protein>
    <recommendedName>
        <fullName evidence="4">Epoxide hydrolase N-terminal domain-containing protein</fullName>
    </recommendedName>
</protein>
<evidence type="ECO:0000256" key="3">
    <source>
        <dbReference type="ARBA" id="ARBA00022801"/>
    </source>
</evidence>
<keyword evidence="6" id="KW-1185">Reference proteome</keyword>
<dbReference type="GeneID" id="75830641"/>
<gene>
    <name evidence="5" type="ORF">J7T54_004152</name>
</gene>
<dbReference type="OrthoDB" id="3204049at2759"/>
<dbReference type="Proteomes" id="UP001055219">
    <property type="component" value="Unassembled WGS sequence"/>
</dbReference>
<dbReference type="RefSeq" id="XP_051358736.1">
    <property type="nucleotide sequence ID" value="XM_051510364.1"/>
</dbReference>
<dbReference type="AlphaFoldDB" id="A0A9P9XUB4"/>
<evidence type="ECO:0000313" key="6">
    <source>
        <dbReference type="Proteomes" id="UP001055219"/>
    </source>
</evidence>
<evidence type="ECO:0000256" key="2">
    <source>
        <dbReference type="ARBA" id="ARBA00022797"/>
    </source>
</evidence>
<dbReference type="Gene3D" id="3.40.50.1820">
    <property type="entry name" value="alpha/beta hydrolase"/>
    <property type="match status" value="2"/>
</dbReference>
<comment type="similarity">
    <text evidence="1">Belongs to the peptidase S33 family.</text>
</comment>
<reference evidence="5" key="2">
    <citation type="submission" date="2022-07" db="EMBL/GenBank/DDBJ databases">
        <authorList>
            <person name="Goncalves M.F.M."/>
            <person name="Hilario S."/>
            <person name="Van De Peer Y."/>
            <person name="Esteves A.C."/>
            <person name="Alves A."/>
        </authorList>
    </citation>
    <scope>NUCLEOTIDE SEQUENCE</scope>
    <source>
        <strain evidence="5">MUM 19.33</strain>
    </source>
</reference>
<name>A0A9P9XUB4_9HYPO</name>
<keyword evidence="2" id="KW-0058">Aromatic hydrocarbons catabolism</keyword>
<dbReference type="SUPFAM" id="SSF53474">
    <property type="entry name" value="alpha/beta-Hydrolases"/>
    <property type="match status" value="1"/>
</dbReference>
<organism evidence="5 6">
    <name type="scientific">Emericellopsis cladophorae</name>
    <dbReference type="NCBI Taxonomy" id="2686198"/>
    <lineage>
        <taxon>Eukaryota</taxon>
        <taxon>Fungi</taxon>
        <taxon>Dikarya</taxon>
        <taxon>Ascomycota</taxon>
        <taxon>Pezizomycotina</taxon>
        <taxon>Sordariomycetes</taxon>
        <taxon>Hypocreomycetidae</taxon>
        <taxon>Hypocreales</taxon>
        <taxon>Bionectriaceae</taxon>
        <taxon>Emericellopsis</taxon>
    </lineage>
</organism>
<dbReference type="Pfam" id="PF06441">
    <property type="entry name" value="EHN"/>
    <property type="match status" value="1"/>
</dbReference>
<dbReference type="InterPro" id="IPR029058">
    <property type="entry name" value="AB_hydrolase_fold"/>
</dbReference>
<evidence type="ECO:0000313" key="5">
    <source>
        <dbReference type="EMBL" id="KAI6777880.1"/>
    </source>
</evidence>
<dbReference type="PANTHER" id="PTHR21661">
    <property type="entry name" value="EPOXIDE HYDROLASE 1-RELATED"/>
    <property type="match status" value="1"/>
</dbReference>
<evidence type="ECO:0000259" key="4">
    <source>
        <dbReference type="Pfam" id="PF06441"/>
    </source>
</evidence>
<dbReference type="GO" id="GO:0097176">
    <property type="term" value="P:epoxide metabolic process"/>
    <property type="evidence" value="ECO:0007669"/>
    <property type="project" value="TreeGrafter"/>
</dbReference>
<evidence type="ECO:0000256" key="1">
    <source>
        <dbReference type="ARBA" id="ARBA00010088"/>
    </source>
</evidence>
<proteinExistence type="inferred from homology"/>
<dbReference type="InterPro" id="IPR010497">
    <property type="entry name" value="Epoxide_hydro_N"/>
</dbReference>
<keyword evidence="3" id="KW-0378">Hydrolase</keyword>
<comment type="caution">
    <text evidence="5">The sequence shown here is derived from an EMBL/GenBank/DDBJ whole genome shotgun (WGS) entry which is preliminary data.</text>
</comment>
<dbReference type="PANTHER" id="PTHR21661:SF35">
    <property type="entry name" value="EPOXIDE HYDROLASE"/>
    <property type="match status" value="1"/>
</dbReference>
<sequence length="690" mass="78856">MADISNYAINVPAEQLKLLSDKLAIATFPTPVDFSDDWNYGVPLEDIKRLAHYWANGFDWRAQEARLNKLPQFSTKVDVDGFGSLSIHFVHKRSHRENSIPLLFCHGCGDWGFAVTRMMGILYPQNVLASHLNMSTKPSTIGMALTDSPIALLSWMYEKLHDWTDDYPWTDDEILTWVSIYQFSVAGPAASARIYYENIHASRALTKKILEYNEATKLGLSYFPRDIMVLPSAWGPVVKMAEDCRVSDLCTLHCHMLSVLRTPSLVLLHIPYLSTNMAHQAHNIPWTTLSSCLSWRLSNRCEGGAADLHLNPRRDRGKKLRHFTTAFARNIHEHAECEIRKHADDSNPPPARDEVVVDDDAAALIAPIIKRWRQSVEYRLGMNNTRLGACSHQSDDCGCVLPRARRKMAAFTEVFHAQGCYSDMHVGSSGFFNAEVFTAMLLHGQMQALFRICSHPEVALQTWWEERECQCEEYFGWSRASNSALDAYILLNVLLHFPQTWGKGQADYRRLKTYQEVVYRITKGSVDELPAYPHRRFFGIADGQFKDNDSWDSPHSRERWLRPKSSRRWRDTGGKSQGSVLGHIPYEAFVDLDQISEYLPSSQDVSHVRWVLCKKGLPAEVANIILQEARYHAQRRLPVPDDPLHSNNSDELRMYLTYNWQLITRSAALGARMGMQIDWEQQLGLLAERS</sequence>
<reference evidence="5" key="1">
    <citation type="journal article" date="2021" name="J Fungi (Basel)">
        <title>Genomic and Metabolomic Analyses of the Marine Fungus Emericellopsis cladophorae: Insights into Saltwater Adaptability Mechanisms and Its Biosynthetic Potential.</title>
        <authorList>
            <person name="Goncalves M.F.M."/>
            <person name="Hilario S."/>
            <person name="Van de Peer Y."/>
            <person name="Esteves A.C."/>
            <person name="Alves A."/>
        </authorList>
    </citation>
    <scope>NUCLEOTIDE SEQUENCE</scope>
    <source>
        <strain evidence="5">MUM 19.33</strain>
    </source>
</reference>
<feature type="domain" description="Epoxide hydrolase N-terminal" evidence="4">
    <location>
        <begin position="5"/>
        <end position="107"/>
    </location>
</feature>
<dbReference type="EMBL" id="JAGIXG020000094">
    <property type="protein sequence ID" value="KAI6777880.1"/>
    <property type="molecule type" value="Genomic_DNA"/>
</dbReference>
<accession>A0A9P9XUB4</accession>